<dbReference type="PROSITE" id="PS51160">
    <property type="entry name" value="ACYLPHOSPHATASE_3"/>
    <property type="match status" value="1"/>
</dbReference>
<dbReference type="InterPro" id="IPR020456">
    <property type="entry name" value="Acylphosphatase"/>
</dbReference>
<comment type="catalytic activity">
    <reaction evidence="4 5 6">
        <text>an acyl phosphate + H2O = a carboxylate + phosphate + H(+)</text>
        <dbReference type="Rhea" id="RHEA:14965"/>
        <dbReference type="ChEBI" id="CHEBI:15377"/>
        <dbReference type="ChEBI" id="CHEBI:15378"/>
        <dbReference type="ChEBI" id="CHEBI:29067"/>
        <dbReference type="ChEBI" id="CHEBI:43474"/>
        <dbReference type="ChEBI" id="CHEBI:59918"/>
        <dbReference type="EC" id="3.6.1.7"/>
    </reaction>
</comment>
<evidence type="ECO:0000256" key="3">
    <source>
        <dbReference type="ARBA" id="ARBA00022801"/>
    </source>
</evidence>
<evidence type="ECO:0000256" key="5">
    <source>
        <dbReference type="PROSITE-ProRule" id="PRU00520"/>
    </source>
</evidence>
<protein>
    <recommendedName>
        <fullName evidence="2 5">Acylphosphatase</fullName>
        <ecNumber evidence="2 5">3.6.1.7</ecNumber>
    </recommendedName>
</protein>
<name>A0A5C2S1T9_9APHY</name>
<keyword evidence="3 5" id="KW-0378">Hydrolase</keyword>
<feature type="domain" description="Acylphosphatase-like" evidence="8">
    <location>
        <begin position="5"/>
        <end position="87"/>
    </location>
</feature>
<dbReference type="Proteomes" id="UP000313359">
    <property type="component" value="Unassembled WGS sequence"/>
</dbReference>
<dbReference type="OrthoDB" id="7961613at2759"/>
<dbReference type="InterPro" id="IPR017968">
    <property type="entry name" value="Acylphosphatase_CS"/>
</dbReference>
<dbReference type="STRING" id="1328759.A0A5C2S1T9"/>
<evidence type="ECO:0000256" key="4">
    <source>
        <dbReference type="ARBA" id="ARBA00047645"/>
    </source>
</evidence>
<dbReference type="PANTHER" id="PTHR10029:SF3">
    <property type="entry name" value="ACYLPHOSPHATASE-RELATED"/>
    <property type="match status" value="1"/>
</dbReference>
<organism evidence="9 10">
    <name type="scientific">Lentinus tigrinus ALCF2SS1-6</name>
    <dbReference type="NCBI Taxonomy" id="1328759"/>
    <lineage>
        <taxon>Eukaryota</taxon>
        <taxon>Fungi</taxon>
        <taxon>Dikarya</taxon>
        <taxon>Basidiomycota</taxon>
        <taxon>Agaricomycotina</taxon>
        <taxon>Agaricomycetes</taxon>
        <taxon>Polyporales</taxon>
        <taxon>Polyporaceae</taxon>
        <taxon>Lentinus</taxon>
    </lineage>
</organism>
<proteinExistence type="inferred from homology"/>
<dbReference type="InterPro" id="IPR001792">
    <property type="entry name" value="Acylphosphatase-like_dom"/>
</dbReference>
<dbReference type="PRINTS" id="PR00112">
    <property type="entry name" value="ACYLPHPHTASE"/>
</dbReference>
<evidence type="ECO:0000256" key="6">
    <source>
        <dbReference type="RuleBase" id="RU000553"/>
    </source>
</evidence>
<evidence type="ECO:0000256" key="2">
    <source>
        <dbReference type="ARBA" id="ARBA00012150"/>
    </source>
</evidence>
<dbReference type="SUPFAM" id="SSF54975">
    <property type="entry name" value="Acylphosphatase/BLUF domain-like"/>
    <property type="match status" value="1"/>
</dbReference>
<dbReference type="Gene3D" id="3.30.70.100">
    <property type="match status" value="1"/>
</dbReference>
<feature type="active site" evidence="5">
    <location>
        <position position="20"/>
    </location>
</feature>
<gene>
    <name evidence="9" type="ORF">L227DRAFT_229705</name>
</gene>
<dbReference type="PROSITE" id="PS00151">
    <property type="entry name" value="ACYLPHOSPHATASE_2"/>
    <property type="match status" value="1"/>
</dbReference>
<keyword evidence="10" id="KW-1185">Reference proteome</keyword>
<dbReference type="EC" id="3.6.1.7" evidence="2 5"/>
<feature type="active site" evidence="5">
    <location>
        <position position="38"/>
    </location>
</feature>
<dbReference type="AlphaFoldDB" id="A0A5C2S1T9"/>
<dbReference type="GO" id="GO:0003998">
    <property type="term" value="F:acylphosphatase activity"/>
    <property type="evidence" value="ECO:0007669"/>
    <property type="project" value="UniProtKB-EC"/>
</dbReference>
<evidence type="ECO:0000256" key="1">
    <source>
        <dbReference type="ARBA" id="ARBA00005614"/>
    </source>
</evidence>
<dbReference type="Pfam" id="PF00708">
    <property type="entry name" value="Acylphosphatase"/>
    <property type="match status" value="1"/>
</dbReference>
<evidence type="ECO:0000259" key="8">
    <source>
        <dbReference type="PROSITE" id="PS51160"/>
    </source>
</evidence>
<accession>A0A5C2S1T9</accession>
<reference evidence="9" key="1">
    <citation type="journal article" date="2018" name="Genome Biol. Evol.">
        <title>Genomics and development of Lentinus tigrinus, a white-rot wood-decaying mushroom with dimorphic fruiting bodies.</title>
        <authorList>
            <person name="Wu B."/>
            <person name="Xu Z."/>
            <person name="Knudson A."/>
            <person name="Carlson A."/>
            <person name="Chen N."/>
            <person name="Kovaka S."/>
            <person name="LaButti K."/>
            <person name="Lipzen A."/>
            <person name="Pennachio C."/>
            <person name="Riley R."/>
            <person name="Schakwitz W."/>
            <person name="Umezawa K."/>
            <person name="Ohm R.A."/>
            <person name="Grigoriev I.V."/>
            <person name="Nagy L.G."/>
            <person name="Gibbons J."/>
            <person name="Hibbett D."/>
        </authorList>
    </citation>
    <scope>NUCLEOTIDE SEQUENCE [LARGE SCALE GENOMIC DNA]</scope>
    <source>
        <strain evidence="9">ALCF2SS1-6</strain>
    </source>
</reference>
<evidence type="ECO:0000256" key="7">
    <source>
        <dbReference type="RuleBase" id="RU004168"/>
    </source>
</evidence>
<dbReference type="InterPro" id="IPR036046">
    <property type="entry name" value="Acylphosphatase-like_dom_sf"/>
</dbReference>
<evidence type="ECO:0000313" key="9">
    <source>
        <dbReference type="EMBL" id="RPD57378.1"/>
    </source>
</evidence>
<evidence type="ECO:0000313" key="10">
    <source>
        <dbReference type="Proteomes" id="UP000313359"/>
    </source>
</evidence>
<sequence length="87" mass="9578">MTFHTVDYRVKGKVQGVFFRAFTKDRAQQHGLVGWVKNEPSGDVVGTAQGRREALEKLASEGSPACESHWRGVHERGAPRSTTVPSV</sequence>
<dbReference type="PROSITE" id="PS00150">
    <property type="entry name" value="ACYLPHOSPHATASE_1"/>
    <property type="match status" value="1"/>
</dbReference>
<comment type="similarity">
    <text evidence="1 7">Belongs to the acylphosphatase family.</text>
</comment>
<dbReference type="PANTHER" id="PTHR10029">
    <property type="entry name" value="ACYLPHOSPHATASE"/>
    <property type="match status" value="1"/>
</dbReference>
<dbReference type="EMBL" id="ML122281">
    <property type="protein sequence ID" value="RPD57378.1"/>
    <property type="molecule type" value="Genomic_DNA"/>
</dbReference>